<comment type="caution">
    <text evidence="4">The sequence shown here is derived from an EMBL/GenBank/DDBJ whole genome shotgun (WGS) entry which is preliminary data.</text>
</comment>
<keyword evidence="1" id="KW-0378">Hydrolase</keyword>
<dbReference type="AlphaFoldDB" id="A0AAD6ZZ93"/>
<accession>A0AAD6ZZ93</accession>
<protein>
    <recommendedName>
        <fullName evidence="3">DUF4100 domain-containing protein</fullName>
    </recommendedName>
</protein>
<organism evidence="4 5">
    <name type="scientific">Mycena albidolilacea</name>
    <dbReference type="NCBI Taxonomy" id="1033008"/>
    <lineage>
        <taxon>Eukaryota</taxon>
        <taxon>Fungi</taxon>
        <taxon>Dikarya</taxon>
        <taxon>Basidiomycota</taxon>
        <taxon>Agaricomycotina</taxon>
        <taxon>Agaricomycetes</taxon>
        <taxon>Agaricomycetidae</taxon>
        <taxon>Agaricales</taxon>
        <taxon>Marasmiineae</taxon>
        <taxon>Mycenaceae</taxon>
        <taxon>Mycena</taxon>
    </lineage>
</organism>
<dbReference type="InterPro" id="IPR021109">
    <property type="entry name" value="Peptidase_aspartic_dom_sf"/>
</dbReference>
<dbReference type="EMBL" id="JARIHO010000022">
    <property type="protein sequence ID" value="KAJ7343951.1"/>
    <property type="molecule type" value="Genomic_DNA"/>
</dbReference>
<feature type="compositionally biased region" description="Acidic residues" evidence="2">
    <location>
        <begin position="761"/>
        <end position="770"/>
    </location>
</feature>
<dbReference type="Pfam" id="PF13352">
    <property type="entry name" value="DUF4100"/>
    <property type="match status" value="1"/>
</dbReference>
<feature type="compositionally biased region" description="Pro residues" evidence="2">
    <location>
        <begin position="438"/>
        <end position="451"/>
    </location>
</feature>
<gene>
    <name evidence="4" type="ORF">DFH08DRAFT_962094</name>
</gene>
<dbReference type="GO" id="GO:0004190">
    <property type="term" value="F:aspartic-type endopeptidase activity"/>
    <property type="evidence" value="ECO:0007669"/>
    <property type="project" value="UniProtKB-KW"/>
</dbReference>
<keyword evidence="1" id="KW-0645">Protease</keyword>
<evidence type="ECO:0000259" key="3">
    <source>
        <dbReference type="Pfam" id="PF13352"/>
    </source>
</evidence>
<feature type="region of interest" description="Disordered" evidence="2">
    <location>
        <begin position="740"/>
        <end position="770"/>
    </location>
</feature>
<evidence type="ECO:0000256" key="2">
    <source>
        <dbReference type="SAM" id="MobiDB-lite"/>
    </source>
</evidence>
<dbReference type="Pfam" id="PF13975">
    <property type="entry name" value="gag-asp_proteas"/>
    <property type="match status" value="1"/>
</dbReference>
<evidence type="ECO:0000313" key="4">
    <source>
        <dbReference type="EMBL" id="KAJ7343951.1"/>
    </source>
</evidence>
<dbReference type="Proteomes" id="UP001218218">
    <property type="component" value="Unassembled WGS sequence"/>
</dbReference>
<dbReference type="InterPro" id="IPR001969">
    <property type="entry name" value="Aspartic_peptidase_AS"/>
</dbReference>
<feature type="region of interest" description="Disordered" evidence="2">
    <location>
        <begin position="379"/>
        <end position="488"/>
    </location>
</feature>
<name>A0AAD6ZZ93_9AGAR</name>
<feature type="domain" description="DUF4100" evidence="3">
    <location>
        <begin position="314"/>
        <end position="542"/>
    </location>
</feature>
<feature type="compositionally biased region" description="Basic and acidic residues" evidence="2">
    <location>
        <begin position="457"/>
        <end position="485"/>
    </location>
</feature>
<dbReference type="Gene3D" id="2.40.70.10">
    <property type="entry name" value="Acid Proteases"/>
    <property type="match status" value="1"/>
</dbReference>
<feature type="compositionally biased region" description="Basic and acidic residues" evidence="2">
    <location>
        <begin position="386"/>
        <end position="397"/>
    </location>
</feature>
<dbReference type="CDD" id="cd00303">
    <property type="entry name" value="retropepsin_like"/>
    <property type="match status" value="1"/>
</dbReference>
<evidence type="ECO:0000313" key="5">
    <source>
        <dbReference type="Proteomes" id="UP001218218"/>
    </source>
</evidence>
<dbReference type="GO" id="GO:0006508">
    <property type="term" value="P:proteolysis"/>
    <property type="evidence" value="ECO:0007669"/>
    <property type="project" value="InterPro"/>
</dbReference>
<proteinExistence type="predicted"/>
<sequence length="770" mass="85702">MSTKIQALVPLPIPRTSEAPSFDGSGLTEFLSILKQHGERAGISQDDLVPHILQYCTEDVKRVLRHSAELKPSANDWAAAEEEMRSLYGSEDQPARFTVEDLRQFCNETSAKPPFETRGEIETYQRRFKEIAGTLLDESMITQKEYDLHFVTGLPKKTFKYVDNKLPAANRVITNPPKMREVRKLLDGMFVPNSLQTFARNNFMAETETQTAPAATKPAQRVVRFEPEPVVVPPAAPIREQVSMDDIVSRLDKLSISNAELRSLIESRPATATGAMLRLRSNGWAGWIAQVGWKNCPTTYDLFKEHLVSTDHNGRLLAADGTELPPASREAGGVAQLLRGRRDAAAGGNTAAVVAQFEGHNALGGSVLAVSADDENTYYTEPALRSGRDTSMRHDPYAKPNQAKGKETASKPLTQNQNPPQPPAAGPSTEQRRDPPPHMKPPPSVPVPPMHPLNTEEGWRQREKQQKAGERPKNKEDAEMTDAARKQWRFTSNLQESVNIGNVYDKTMDAQATLSVREIFAISQSLQKRLQEDTHRRREYVTNVGEYEIFSPEVASAAAEGTIETGGFQPKLVLHLGNQDEENVLQDHFTSLHAVPHLASRFLAFATGLVTVKIKGYEVRALIDTGSELNLISNALVNSVGLPVDIDGTRWSLSGVHGGADRLMGLCRNVDMDIGGHNFKHHLFISRNSPGRQEIILGQPWIQWFAGRIDFAREGSMDLLLWKDGDRTHRPTITVRLLRPGNERNQSDFKNTPEVTAAEYDYGDDYDEDF</sequence>
<keyword evidence="5" id="KW-1185">Reference proteome</keyword>
<keyword evidence="1" id="KW-0064">Aspartyl protease</keyword>
<reference evidence="4" key="1">
    <citation type="submission" date="2023-03" db="EMBL/GenBank/DDBJ databases">
        <title>Massive genome expansion in bonnet fungi (Mycena s.s.) driven by repeated elements and novel gene families across ecological guilds.</title>
        <authorList>
            <consortium name="Lawrence Berkeley National Laboratory"/>
            <person name="Harder C.B."/>
            <person name="Miyauchi S."/>
            <person name="Viragh M."/>
            <person name="Kuo A."/>
            <person name="Thoen E."/>
            <person name="Andreopoulos B."/>
            <person name="Lu D."/>
            <person name="Skrede I."/>
            <person name="Drula E."/>
            <person name="Henrissat B."/>
            <person name="Morin E."/>
            <person name="Kohler A."/>
            <person name="Barry K."/>
            <person name="LaButti K."/>
            <person name="Morin E."/>
            <person name="Salamov A."/>
            <person name="Lipzen A."/>
            <person name="Mereny Z."/>
            <person name="Hegedus B."/>
            <person name="Baldrian P."/>
            <person name="Stursova M."/>
            <person name="Weitz H."/>
            <person name="Taylor A."/>
            <person name="Grigoriev I.V."/>
            <person name="Nagy L.G."/>
            <person name="Martin F."/>
            <person name="Kauserud H."/>
        </authorList>
    </citation>
    <scope>NUCLEOTIDE SEQUENCE</scope>
    <source>
        <strain evidence="4">CBHHK002</strain>
    </source>
</reference>
<dbReference type="InterPro" id="IPR025165">
    <property type="entry name" value="DUF4100"/>
</dbReference>
<dbReference type="SUPFAM" id="SSF50630">
    <property type="entry name" value="Acid proteases"/>
    <property type="match status" value="1"/>
</dbReference>
<dbReference type="PROSITE" id="PS00141">
    <property type="entry name" value="ASP_PROTEASE"/>
    <property type="match status" value="1"/>
</dbReference>
<evidence type="ECO:0000256" key="1">
    <source>
        <dbReference type="ARBA" id="ARBA00022750"/>
    </source>
</evidence>